<feature type="compositionally biased region" description="Gly residues" evidence="1">
    <location>
        <begin position="7"/>
        <end position="19"/>
    </location>
</feature>
<organism evidence="2 3">
    <name type="scientific">Glycomyces sambucus</name>
    <dbReference type="NCBI Taxonomy" id="380244"/>
    <lineage>
        <taxon>Bacteria</taxon>
        <taxon>Bacillati</taxon>
        <taxon>Actinomycetota</taxon>
        <taxon>Actinomycetes</taxon>
        <taxon>Glycomycetales</taxon>
        <taxon>Glycomycetaceae</taxon>
        <taxon>Glycomyces</taxon>
    </lineage>
</organism>
<evidence type="ECO:0000256" key="1">
    <source>
        <dbReference type="SAM" id="MobiDB-lite"/>
    </source>
</evidence>
<evidence type="ECO:0000313" key="3">
    <source>
        <dbReference type="Proteomes" id="UP000198662"/>
    </source>
</evidence>
<dbReference type="AlphaFoldDB" id="A0A1G9JSQ4"/>
<protein>
    <submittedName>
        <fullName evidence="2">Uncharacterized protein</fullName>
    </submittedName>
</protein>
<name>A0A1G9JSQ4_9ACTN</name>
<feature type="compositionally biased region" description="Low complexity" evidence="1">
    <location>
        <begin position="220"/>
        <end position="245"/>
    </location>
</feature>
<accession>A0A1G9JSQ4</accession>
<proteinExistence type="predicted"/>
<feature type="compositionally biased region" description="Low complexity" evidence="1">
    <location>
        <begin position="68"/>
        <end position="134"/>
    </location>
</feature>
<dbReference type="OrthoDB" id="4669120at2"/>
<feature type="compositionally biased region" description="Pro residues" evidence="1">
    <location>
        <begin position="135"/>
        <end position="149"/>
    </location>
</feature>
<gene>
    <name evidence="2" type="ORF">SAMN05216298_3846</name>
</gene>
<keyword evidence="3" id="KW-1185">Reference proteome</keyword>
<evidence type="ECO:0000313" key="2">
    <source>
        <dbReference type="EMBL" id="SDL40568.1"/>
    </source>
</evidence>
<feature type="compositionally biased region" description="Low complexity" evidence="1">
    <location>
        <begin position="185"/>
        <end position="194"/>
    </location>
</feature>
<dbReference type="EMBL" id="FNGF01000005">
    <property type="protein sequence ID" value="SDL40568.1"/>
    <property type="molecule type" value="Genomic_DNA"/>
</dbReference>
<feature type="compositionally biased region" description="Pro residues" evidence="1">
    <location>
        <begin position="58"/>
        <end position="67"/>
    </location>
</feature>
<feature type="compositionally biased region" description="Pro residues" evidence="1">
    <location>
        <begin position="170"/>
        <end position="184"/>
    </location>
</feature>
<dbReference type="STRING" id="380244.SAMN05216298_3846"/>
<feature type="region of interest" description="Disordered" evidence="1">
    <location>
        <begin position="1"/>
        <end position="265"/>
    </location>
</feature>
<dbReference type="RefSeq" id="WP_091052674.1">
    <property type="nucleotide sequence ID" value="NZ_FNGF01000005.1"/>
</dbReference>
<feature type="compositionally biased region" description="Pro residues" evidence="1">
    <location>
        <begin position="195"/>
        <end position="206"/>
    </location>
</feature>
<feature type="compositionally biased region" description="Basic and acidic residues" evidence="1">
    <location>
        <begin position="28"/>
        <end position="41"/>
    </location>
</feature>
<reference evidence="3" key="1">
    <citation type="submission" date="2016-10" db="EMBL/GenBank/DDBJ databases">
        <authorList>
            <person name="Varghese N."/>
            <person name="Submissions S."/>
        </authorList>
    </citation>
    <scope>NUCLEOTIDE SEQUENCE [LARGE SCALE GENOMIC DNA]</scope>
    <source>
        <strain evidence="3">CGMCC 4.3147</strain>
    </source>
</reference>
<dbReference type="Proteomes" id="UP000198662">
    <property type="component" value="Unassembled WGS sequence"/>
</dbReference>
<sequence>MTDRGNVYGGGTYQGGSYQGGNYRPGGRHSDDEDEDKRPVDDDQGGTLNVPRAGQQPPSSPPRPPAAHPQAPAYGRPPGQTGQQPAQPPYGARQGQQPPQPPSAARGGAQPPHPAQQPQQPSQQQRPQQPQYQTPRPPEMRPPQPPGPQSQPTGPQGQPPSSPPQYQQQPPRPVAPPPATPPQGQPSQQQRPAQPYQPQPSQPPVPTSQQQRPAQPPAAAPVSAAPVSAQPVSGHPVSGSPISGGPISGGPVSGQPYSAQPASAQPYSGMPYSGAAPITGGPISSLPTSAGLFGVSQVSAGPTEGTVYGLPVTDRAVETARDAGKPIEPVKSVSQIPTARALELMTSASPPAGLVIGRDAEQVPVVAPFFRPEETRINLIGGVYLARLLVFRALAIGTRVAVCTTRPQEWNGLGETATGRNDRLAVLHGDQPVTVEASQHSPALYVYDVGERGSQTKPVLGPWRTQLTVLPRLTNYADNLTGEAHMTVLQRLTAEEAQIARSAIRVNQEVLQWLQMLHDDMIAMLRKGQKERYLWCAPTSIESQMFGAPMRTY</sequence>